<proteinExistence type="predicted"/>
<organism evidence="1 2">
    <name type="scientific">Lysinibacillus louembei</name>
    <dbReference type="NCBI Taxonomy" id="1470088"/>
    <lineage>
        <taxon>Bacteria</taxon>
        <taxon>Bacillati</taxon>
        <taxon>Bacillota</taxon>
        <taxon>Bacilli</taxon>
        <taxon>Bacillales</taxon>
        <taxon>Bacillaceae</taxon>
        <taxon>Lysinibacillus</taxon>
    </lineage>
</organism>
<keyword evidence="2" id="KW-1185">Reference proteome</keyword>
<accession>A0ABZ0RU44</accession>
<gene>
    <name evidence="1" type="ORF">R6U77_17825</name>
</gene>
<dbReference type="Proteomes" id="UP001322664">
    <property type="component" value="Chromosome"/>
</dbReference>
<dbReference type="Gene3D" id="1.20.120.1450">
    <property type="match status" value="1"/>
</dbReference>
<name>A0ABZ0RU44_9BACI</name>
<dbReference type="RefSeq" id="WP_319836664.1">
    <property type="nucleotide sequence ID" value="NZ_CP137624.1"/>
</dbReference>
<protein>
    <submittedName>
        <fullName evidence="1">Heptaprenyl diphosphate synthase component 1</fullName>
    </submittedName>
</protein>
<dbReference type="InterPro" id="IPR009920">
    <property type="entry name" value="HEPPP_synth_su1"/>
</dbReference>
<sequence>MHATTIQQAIQQLKESIFVRVRHRALLQYIEAPSIDENQLFFLLLPFLNGESWHEGIQEGATTVGIIQASLFEHDKIKEKEATSKEQQLTVLSGDYYSGRYYEILARTGNIVLIQKLAQGIVERCEQEIAAYEHTYRTMEQWVENLCVIETAIIRKFYEAHCFDKYSATMMHILTIQRLQNELDACSQHVSTAVGRAMEKCFGADELKHLLAEAIEAQRKTLIAELATLQLSDELQQFIWRIVKVETR</sequence>
<reference evidence="1 2" key="1">
    <citation type="submission" date="2023-09" db="EMBL/GenBank/DDBJ databases">
        <authorList>
            <person name="Page C.A."/>
            <person name="Perez-Diaz I.M."/>
        </authorList>
    </citation>
    <scope>NUCLEOTIDE SEQUENCE [LARGE SCALE GENOMIC DNA]</scope>
    <source>
        <strain evidence="1 2">Ll15</strain>
    </source>
</reference>
<dbReference type="Pfam" id="PF07307">
    <property type="entry name" value="HEPPP_synt_1"/>
    <property type="match status" value="1"/>
</dbReference>
<dbReference type="EMBL" id="CP137624">
    <property type="protein sequence ID" value="WPK11727.1"/>
    <property type="molecule type" value="Genomic_DNA"/>
</dbReference>
<evidence type="ECO:0000313" key="1">
    <source>
        <dbReference type="EMBL" id="WPK11727.1"/>
    </source>
</evidence>
<evidence type="ECO:0000313" key="2">
    <source>
        <dbReference type="Proteomes" id="UP001322664"/>
    </source>
</evidence>